<dbReference type="Gene3D" id="3.40.50.720">
    <property type="entry name" value="NAD(P)-binding Rossmann-like Domain"/>
    <property type="match status" value="1"/>
</dbReference>
<dbReference type="PANTHER" id="PTHR24321:SF11">
    <property type="entry name" value="BLR0893 PROTEIN"/>
    <property type="match status" value="1"/>
</dbReference>
<dbReference type="InterPro" id="IPR020904">
    <property type="entry name" value="Sc_DH/Rdtase_CS"/>
</dbReference>
<accession>A0A6G9YDH3</accession>
<gene>
    <name evidence="3" type="ORF">F5544_17015</name>
</gene>
<dbReference type="NCBIfam" id="NF005559">
    <property type="entry name" value="PRK07231.1"/>
    <property type="match status" value="1"/>
</dbReference>
<keyword evidence="2 3" id="KW-0560">Oxidoreductase</keyword>
<dbReference type="GO" id="GO:0047936">
    <property type="term" value="F:glucose 1-dehydrogenase [NAD(P)+] activity"/>
    <property type="evidence" value="ECO:0007669"/>
    <property type="project" value="UniProtKB-EC"/>
</dbReference>
<dbReference type="PRINTS" id="PR00080">
    <property type="entry name" value="SDRFAMILY"/>
</dbReference>
<dbReference type="PANTHER" id="PTHR24321">
    <property type="entry name" value="DEHYDROGENASES, SHORT CHAIN"/>
    <property type="match status" value="1"/>
</dbReference>
<dbReference type="EC" id="1.1.1.47" evidence="3"/>
<dbReference type="RefSeq" id="WP_167474123.1">
    <property type="nucleotide sequence ID" value="NZ_CP046172.1"/>
</dbReference>
<evidence type="ECO:0000256" key="1">
    <source>
        <dbReference type="ARBA" id="ARBA00006484"/>
    </source>
</evidence>
<keyword evidence="4" id="KW-1185">Reference proteome</keyword>
<dbReference type="KEGG" id="nah:F5544_17015"/>
<evidence type="ECO:0000256" key="2">
    <source>
        <dbReference type="ARBA" id="ARBA00023002"/>
    </source>
</evidence>
<dbReference type="Proteomes" id="UP000503540">
    <property type="component" value="Chromosome"/>
</dbReference>
<reference evidence="3 4" key="1">
    <citation type="journal article" date="2019" name="ACS Chem. Biol.">
        <title>Identification and Mobilization of a Cryptic Antibiotic Biosynthesis Gene Locus from a Human-Pathogenic Nocardia Isolate.</title>
        <authorList>
            <person name="Herisse M."/>
            <person name="Ishida K."/>
            <person name="Porter J.L."/>
            <person name="Howden B."/>
            <person name="Hertweck C."/>
            <person name="Stinear T.P."/>
            <person name="Pidot S.J."/>
        </authorList>
    </citation>
    <scope>NUCLEOTIDE SEQUENCE [LARGE SCALE GENOMIC DNA]</scope>
    <source>
        <strain evidence="3 4">AUSMDU00012717</strain>
    </source>
</reference>
<dbReference type="InterPro" id="IPR036291">
    <property type="entry name" value="NAD(P)-bd_dom_sf"/>
</dbReference>
<dbReference type="AlphaFoldDB" id="A0A6G9YDH3"/>
<dbReference type="EMBL" id="CP046172">
    <property type="protein sequence ID" value="QIS11279.1"/>
    <property type="molecule type" value="Genomic_DNA"/>
</dbReference>
<dbReference type="InterPro" id="IPR002347">
    <property type="entry name" value="SDR_fam"/>
</dbReference>
<evidence type="ECO:0000313" key="4">
    <source>
        <dbReference type="Proteomes" id="UP000503540"/>
    </source>
</evidence>
<name>A0A6G9YDH3_9NOCA</name>
<proteinExistence type="inferred from homology"/>
<evidence type="ECO:0000313" key="3">
    <source>
        <dbReference type="EMBL" id="QIS11279.1"/>
    </source>
</evidence>
<dbReference type="CDD" id="cd05233">
    <property type="entry name" value="SDR_c"/>
    <property type="match status" value="1"/>
</dbReference>
<sequence>MGIRLDDRVALVTGAASGIGAAAAVVLAAAGARVVLADLQDCAEVERAVKDVGGEAITVRADVSRAADAQAMVDRAVEQFGRLDCAFNNAGVEGMAEREIHEADESAWDHALAVNLKGVWLSMKYEVPAMLRGGGGAIVNGASVAAMVAFDKNGSYVASKHAVVGLTKTAALEYADRGIRVNAVCPGVVRTPFLERFTGGVPEVEARYTAIVPMGRMATPEEIAKAVLWLVSAESSYVTGHGLVIDGGLVAR</sequence>
<comment type="similarity">
    <text evidence="1">Belongs to the short-chain dehydrogenases/reductases (SDR) family.</text>
</comment>
<dbReference type="SUPFAM" id="SSF51735">
    <property type="entry name" value="NAD(P)-binding Rossmann-fold domains"/>
    <property type="match status" value="1"/>
</dbReference>
<dbReference type="PROSITE" id="PS00061">
    <property type="entry name" value="ADH_SHORT"/>
    <property type="match status" value="1"/>
</dbReference>
<protein>
    <submittedName>
        <fullName evidence="3">Glucose 1-dehydrogenase</fullName>
        <ecNumber evidence="3">1.1.1.47</ecNumber>
    </submittedName>
</protein>
<dbReference type="Pfam" id="PF13561">
    <property type="entry name" value="adh_short_C2"/>
    <property type="match status" value="1"/>
</dbReference>
<dbReference type="FunFam" id="3.40.50.720:FF:000084">
    <property type="entry name" value="Short-chain dehydrogenase reductase"/>
    <property type="match status" value="1"/>
</dbReference>
<organism evidence="3 4">
    <name type="scientific">Nocardia arthritidis</name>
    <dbReference type="NCBI Taxonomy" id="228602"/>
    <lineage>
        <taxon>Bacteria</taxon>
        <taxon>Bacillati</taxon>
        <taxon>Actinomycetota</taxon>
        <taxon>Actinomycetes</taxon>
        <taxon>Mycobacteriales</taxon>
        <taxon>Nocardiaceae</taxon>
        <taxon>Nocardia</taxon>
    </lineage>
</organism>
<dbReference type="PRINTS" id="PR00081">
    <property type="entry name" value="GDHRDH"/>
</dbReference>